<dbReference type="EMBL" id="JBFXLU010000134">
    <property type="protein sequence ID" value="KAL2839377.1"/>
    <property type="molecule type" value="Genomic_DNA"/>
</dbReference>
<accession>A0ABR4JH53</accession>
<organism evidence="1 2">
    <name type="scientific">Aspergillus pseudoustus</name>
    <dbReference type="NCBI Taxonomy" id="1810923"/>
    <lineage>
        <taxon>Eukaryota</taxon>
        <taxon>Fungi</taxon>
        <taxon>Dikarya</taxon>
        <taxon>Ascomycota</taxon>
        <taxon>Pezizomycotina</taxon>
        <taxon>Eurotiomycetes</taxon>
        <taxon>Eurotiomycetidae</taxon>
        <taxon>Eurotiales</taxon>
        <taxon>Aspergillaceae</taxon>
        <taxon>Aspergillus</taxon>
        <taxon>Aspergillus subgen. Nidulantes</taxon>
    </lineage>
</organism>
<dbReference type="Proteomes" id="UP001610446">
    <property type="component" value="Unassembled WGS sequence"/>
</dbReference>
<reference evidence="1 2" key="1">
    <citation type="submission" date="2024-07" db="EMBL/GenBank/DDBJ databases">
        <title>Section-level genome sequencing and comparative genomics of Aspergillus sections Usti and Cavernicolus.</title>
        <authorList>
            <consortium name="Lawrence Berkeley National Laboratory"/>
            <person name="Nybo J.L."/>
            <person name="Vesth T.C."/>
            <person name="Theobald S."/>
            <person name="Frisvad J.C."/>
            <person name="Larsen T.O."/>
            <person name="Kjaerboelling I."/>
            <person name="Rothschild-Mancinelli K."/>
            <person name="Lyhne E.K."/>
            <person name="Kogle M.E."/>
            <person name="Barry K."/>
            <person name="Clum A."/>
            <person name="Na H."/>
            <person name="Ledsgaard L."/>
            <person name="Lin J."/>
            <person name="Lipzen A."/>
            <person name="Kuo A."/>
            <person name="Riley R."/>
            <person name="Mondo S."/>
            <person name="Labutti K."/>
            <person name="Haridas S."/>
            <person name="Pangalinan J."/>
            <person name="Salamov A.A."/>
            <person name="Simmons B.A."/>
            <person name="Magnuson J.K."/>
            <person name="Chen J."/>
            <person name="Drula E."/>
            <person name="Henrissat B."/>
            <person name="Wiebenga A."/>
            <person name="Lubbers R.J."/>
            <person name="Gomes A.C."/>
            <person name="Makela M.R."/>
            <person name="Stajich J."/>
            <person name="Grigoriev I.V."/>
            <person name="Mortensen U.H."/>
            <person name="De Vries R.P."/>
            <person name="Baker S.E."/>
            <person name="Andersen M.R."/>
        </authorList>
    </citation>
    <scope>NUCLEOTIDE SEQUENCE [LARGE SCALE GENOMIC DNA]</scope>
    <source>
        <strain evidence="1 2">CBS 123904</strain>
    </source>
</reference>
<evidence type="ECO:0000313" key="2">
    <source>
        <dbReference type="Proteomes" id="UP001610446"/>
    </source>
</evidence>
<sequence>MSSNRALNGTPDTELTAHRRVRQACRNELEGIFVTLKAEPVSELSPLNYEELAITVSELQLSPTSEEPEDRNRNPLFEPDFDENIIKDEYEAYGNITDTAITPWSLDPGEVWQGRDGTPHLTFTMINHSAPHQGLLRVELLMILGVMLTRHRIVSMKAHNIMPVSIQAGNMIEKIDVISCFNRYKARVLRAHMSETGLAIEKNRFYDFITPESRATNGPLSPRASWKSTHL</sequence>
<protein>
    <submittedName>
        <fullName evidence="1">Uncharacterized protein</fullName>
    </submittedName>
</protein>
<proteinExistence type="predicted"/>
<comment type="caution">
    <text evidence="1">The sequence shown here is derived from an EMBL/GenBank/DDBJ whole genome shotgun (WGS) entry which is preliminary data.</text>
</comment>
<keyword evidence="2" id="KW-1185">Reference proteome</keyword>
<gene>
    <name evidence="1" type="ORF">BJY01DRAFT_250557</name>
</gene>
<name>A0ABR4JH53_9EURO</name>
<evidence type="ECO:0000313" key="1">
    <source>
        <dbReference type="EMBL" id="KAL2839377.1"/>
    </source>
</evidence>